<dbReference type="KEGG" id="osn:115217829"/>
<dbReference type="Pfam" id="PF03372">
    <property type="entry name" value="Exo_endo_phos"/>
    <property type="match status" value="1"/>
</dbReference>
<dbReference type="Proteomes" id="UP000515154">
    <property type="component" value="Linkage group LG12"/>
</dbReference>
<keyword evidence="2" id="KW-1185">Reference proteome</keyword>
<accession>A0A6P7SYY7</accession>
<protein>
    <submittedName>
        <fullName evidence="3">Craniofacial development protein 2-like</fullName>
    </submittedName>
</protein>
<proteinExistence type="predicted"/>
<dbReference type="AlphaFoldDB" id="A0A6P7SYY7"/>
<dbReference type="PANTHER" id="PTHR23227:SF85">
    <property type="entry name" value="CRANIOFACIAL DEVELOPMENT PROTEIN 2"/>
    <property type="match status" value="1"/>
</dbReference>
<dbReference type="Gene3D" id="3.60.10.10">
    <property type="entry name" value="Endonuclease/exonuclease/phosphatase"/>
    <property type="match status" value="1"/>
</dbReference>
<sequence>MTPLSSILSNQAALFRESTACFTWRGVVEKVHLNKVHLLYTQLASSGQRASSEWLNKHGNKTEKCKQDLKVACWNVRTKLDKADSSCPEHCSALIAHELSCLNIDIAALSEVHFTDEGSLKKCGAGYTLFWSGKPSSGRRLSGVGLMVRNSITSKLETLPTGYSDRIISMRLPLESKQHLTLFSVYAPTLLADPADKDSFYSDLRRPLNNTPANDKVLILGNFNARVGRDSEAWKEILGRNGVGSCDDNRHLLLEFCTEHQLAIINTIFQLKDHLKTSWMHPQSKHWLLLDYVLECQWDLKDVLHTRVMPSAECHTNHRLVCCKLKLQLKPKPKKKGNPIKKLNVSSLCREEVKVKFQADLQQKLDKSPCTNDTTPDILWENLKSAILKTSEEVLGHTKKKNNDWFHDNDKEIQELQARKRAAPQAHLAQPACPVKKSTFRRACSTLQCKLREIPNKWLDHLVWRTQLCGDLGNYRDFYEALKAVYGPTH</sequence>
<dbReference type="InterPro" id="IPR005135">
    <property type="entry name" value="Endo/exonuclease/phosphatase"/>
</dbReference>
<evidence type="ECO:0000313" key="2">
    <source>
        <dbReference type="Proteomes" id="UP000515154"/>
    </source>
</evidence>
<dbReference type="InterPro" id="IPR027124">
    <property type="entry name" value="Swc5/CFDP1/2"/>
</dbReference>
<gene>
    <name evidence="3" type="primary">LOC115217829</name>
</gene>
<reference evidence="3" key="1">
    <citation type="submission" date="2025-08" db="UniProtKB">
        <authorList>
            <consortium name="RefSeq"/>
        </authorList>
    </citation>
    <scope>IDENTIFICATION</scope>
</reference>
<dbReference type="SUPFAM" id="SSF56219">
    <property type="entry name" value="DNase I-like"/>
    <property type="match status" value="1"/>
</dbReference>
<dbReference type="RefSeq" id="XP_029643372.1">
    <property type="nucleotide sequence ID" value="XM_029787512.1"/>
</dbReference>
<feature type="domain" description="Endonuclease/exonuclease/phosphatase" evidence="1">
    <location>
        <begin position="74"/>
        <end position="235"/>
    </location>
</feature>
<dbReference type="PANTHER" id="PTHR23227">
    <property type="entry name" value="BUCENTAUR RELATED"/>
    <property type="match status" value="1"/>
</dbReference>
<name>A0A6P7SYY7_9MOLL</name>
<dbReference type="InterPro" id="IPR036691">
    <property type="entry name" value="Endo/exonu/phosph_ase_sf"/>
</dbReference>
<evidence type="ECO:0000313" key="3">
    <source>
        <dbReference type="RefSeq" id="XP_029643372.1"/>
    </source>
</evidence>
<dbReference type="GO" id="GO:0003824">
    <property type="term" value="F:catalytic activity"/>
    <property type="evidence" value="ECO:0007669"/>
    <property type="project" value="InterPro"/>
</dbReference>
<organism evidence="2 3">
    <name type="scientific">Octopus sinensis</name>
    <name type="common">East Asian common octopus</name>
    <dbReference type="NCBI Taxonomy" id="2607531"/>
    <lineage>
        <taxon>Eukaryota</taxon>
        <taxon>Metazoa</taxon>
        <taxon>Spiralia</taxon>
        <taxon>Lophotrochozoa</taxon>
        <taxon>Mollusca</taxon>
        <taxon>Cephalopoda</taxon>
        <taxon>Coleoidea</taxon>
        <taxon>Octopodiformes</taxon>
        <taxon>Octopoda</taxon>
        <taxon>Incirrata</taxon>
        <taxon>Octopodidae</taxon>
        <taxon>Octopus</taxon>
    </lineage>
</organism>
<evidence type="ECO:0000259" key="1">
    <source>
        <dbReference type="Pfam" id="PF03372"/>
    </source>
</evidence>
<dbReference type="CDD" id="cd09076">
    <property type="entry name" value="L1-EN"/>
    <property type="match status" value="1"/>
</dbReference>